<gene>
    <name evidence="2" type="ORF">IAD51_02825</name>
</gene>
<dbReference type="EMBL" id="DVMN01000053">
    <property type="protein sequence ID" value="HIU21159.1"/>
    <property type="molecule type" value="Genomic_DNA"/>
</dbReference>
<dbReference type="Proteomes" id="UP000824088">
    <property type="component" value="Unassembled WGS sequence"/>
</dbReference>
<proteinExistence type="predicted"/>
<reference evidence="2" key="2">
    <citation type="journal article" date="2021" name="PeerJ">
        <title>Extensive microbial diversity within the chicken gut microbiome revealed by metagenomics and culture.</title>
        <authorList>
            <person name="Gilroy R."/>
            <person name="Ravi A."/>
            <person name="Getino M."/>
            <person name="Pursley I."/>
            <person name="Horton D.L."/>
            <person name="Alikhan N.F."/>
            <person name="Baker D."/>
            <person name="Gharbi K."/>
            <person name="Hall N."/>
            <person name="Watson M."/>
            <person name="Adriaenssens E.M."/>
            <person name="Foster-Nyarko E."/>
            <person name="Jarju S."/>
            <person name="Secka A."/>
            <person name="Antonio M."/>
            <person name="Oren A."/>
            <person name="Chaudhuri R.R."/>
            <person name="La Ragione R."/>
            <person name="Hildebrand F."/>
            <person name="Pallen M.J."/>
        </authorList>
    </citation>
    <scope>NUCLEOTIDE SEQUENCE</scope>
    <source>
        <strain evidence="2">1063</strain>
    </source>
</reference>
<dbReference type="AlphaFoldDB" id="A0A9D1L168"/>
<comment type="caution">
    <text evidence="2">The sequence shown here is derived from an EMBL/GenBank/DDBJ whole genome shotgun (WGS) entry which is preliminary data.</text>
</comment>
<protein>
    <submittedName>
        <fullName evidence="2">Uncharacterized protein</fullName>
    </submittedName>
</protein>
<evidence type="ECO:0000256" key="1">
    <source>
        <dbReference type="SAM" id="SignalP"/>
    </source>
</evidence>
<sequence>MKRKFAILLVLVLVLSVCAFSLAACDKEPDDFEKYELYKYLTDYQFVSITVYEKDGETYKESWDYNSYLQEDGFKTSYDNIVGYRDGDYGGIYNEMLLKARAALLQLGETITVRRNETEFSGTLGKTASELIITKKMAAFAYVAIKWEFDEDAIDTLLFDYEEEVDIHDLIGSDPSSYFKVWVDVTVDEPNPTETTNEFKILIRYSMFW</sequence>
<evidence type="ECO:0000313" key="3">
    <source>
        <dbReference type="Proteomes" id="UP000824088"/>
    </source>
</evidence>
<keyword evidence="1" id="KW-0732">Signal</keyword>
<feature type="signal peptide" evidence="1">
    <location>
        <begin position="1"/>
        <end position="23"/>
    </location>
</feature>
<evidence type="ECO:0000313" key="2">
    <source>
        <dbReference type="EMBL" id="HIU21159.1"/>
    </source>
</evidence>
<feature type="chain" id="PRO_5038898896" evidence="1">
    <location>
        <begin position="24"/>
        <end position="209"/>
    </location>
</feature>
<name>A0A9D1L168_9FIRM</name>
<reference evidence="2" key="1">
    <citation type="submission" date="2020-10" db="EMBL/GenBank/DDBJ databases">
        <authorList>
            <person name="Gilroy R."/>
        </authorList>
    </citation>
    <scope>NUCLEOTIDE SEQUENCE</scope>
    <source>
        <strain evidence="2">1063</strain>
    </source>
</reference>
<dbReference type="PROSITE" id="PS51257">
    <property type="entry name" value="PROKAR_LIPOPROTEIN"/>
    <property type="match status" value="1"/>
</dbReference>
<accession>A0A9D1L168</accession>
<organism evidence="2 3">
    <name type="scientific">Candidatus Limadaptatus stercorigallinarum</name>
    <dbReference type="NCBI Taxonomy" id="2840845"/>
    <lineage>
        <taxon>Bacteria</taxon>
        <taxon>Bacillati</taxon>
        <taxon>Bacillota</taxon>
        <taxon>Clostridia</taxon>
        <taxon>Eubacteriales</taxon>
        <taxon>Candidatus Limadaptatus</taxon>
    </lineage>
</organism>